<reference evidence="1" key="1">
    <citation type="submission" date="2020-04" db="EMBL/GenBank/DDBJ databases">
        <authorList>
            <person name="Alioto T."/>
            <person name="Alioto T."/>
            <person name="Gomez Garrido J."/>
        </authorList>
    </citation>
    <scope>NUCLEOTIDE SEQUENCE</scope>
    <source>
        <strain evidence="1">A484AB</strain>
    </source>
</reference>
<dbReference type="EMBL" id="CACRXK020021761">
    <property type="protein sequence ID" value="CAB4036173.1"/>
    <property type="molecule type" value="Genomic_DNA"/>
</dbReference>
<proteinExistence type="predicted"/>
<protein>
    <submittedName>
        <fullName evidence="1">Uncharacterized protein</fullName>
    </submittedName>
</protein>
<dbReference type="AlphaFoldDB" id="A0A6S7LC62"/>
<name>A0A6S7LC62_PARCT</name>
<comment type="caution">
    <text evidence="1">The sequence shown here is derived from an EMBL/GenBank/DDBJ whole genome shotgun (WGS) entry which is preliminary data.</text>
</comment>
<dbReference type="InterPro" id="IPR043128">
    <property type="entry name" value="Rev_trsase/Diguanyl_cyclase"/>
</dbReference>
<gene>
    <name evidence="1" type="ORF">PACLA_8A018114</name>
</gene>
<dbReference type="OrthoDB" id="6381051at2759"/>
<dbReference type="InterPro" id="IPR041577">
    <property type="entry name" value="RT_RNaseH_2"/>
</dbReference>
<dbReference type="Pfam" id="PF17919">
    <property type="entry name" value="RT_RNaseH_2"/>
    <property type="match status" value="1"/>
</dbReference>
<evidence type="ECO:0000313" key="1">
    <source>
        <dbReference type="EMBL" id="CAB4036173.1"/>
    </source>
</evidence>
<sequence>MEPFSPLLQKNSCYLWLPEHEQAFNEAKRRLSSPPVLTYFAVNRPTLFATDASRLHGLGFVLLQMVDGVWKPVQAGPRFLTPNRKPLCCDRAGSSWCLLGHEEM</sequence>
<accession>A0A6S7LC62</accession>
<dbReference type="SUPFAM" id="SSF56672">
    <property type="entry name" value="DNA/RNA polymerases"/>
    <property type="match status" value="1"/>
</dbReference>
<dbReference type="InterPro" id="IPR043502">
    <property type="entry name" value="DNA/RNA_pol_sf"/>
</dbReference>
<keyword evidence="2" id="KW-1185">Reference proteome</keyword>
<dbReference type="Proteomes" id="UP001152795">
    <property type="component" value="Unassembled WGS sequence"/>
</dbReference>
<evidence type="ECO:0000313" key="2">
    <source>
        <dbReference type="Proteomes" id="UP001152795"/>
    </source>
</evidence>
<organism evidence="1 2">
    <name type="scientific">Paramuricea clavata</name>
    <name type="common">Red gorgonian</name>
    <name type="synonym">Violescent sea-whip</name>
    <dbReference type="NCBI Taxonomy" id="317549"/>
    <lineage>
        <taxon>Eukaryota</taxon>
        <taxon>Metazoa</taxon>
        <taxon>Cnidaria</taxon>
        <taxon>Anthozoa</taxon>
        <taxon>Octocorallia</taxon>
        <taxon>Malacalcyonacea</taxon>
        <taxon>Plexauridae</taxon>
        <taxon>Paramuricea</taxon>
    </lineage>
</organism>
<dbReference type="Gene3D" id="3.30.70.270">
    <property type="match status" value="1"/>
</dbReference>